<comment type="catalytic activity">
    <reaction evidence="3">
        <text>7-deoxyloganetin + UDP-alpha-D-glucose = 7-deoxyloganin + UDP + H(+)</text>
        <dbReference type="Rhea" id="RHEA:39899"/>
        <dbReference type="ChEBI" id="CHEBI:15378"/>
        <dbReference type="ChEBI" id="CHEBI:18370"/>
        <dbReference type="ChEBI" id="CHEBI:58223"/>
        <dbReference type="ChEBI" id="CHEBI:58885"/>
        <dbReference type="ChEBI" id="CHEBI:76849"/>
        <dbReference type="EC" id="2.4.1.324"/>
    </reaction>
</comment>
<accession>A0A9J5ZUZ7</accession>
<dbReference type="GO" id="GO:0080044">
    <property type="term" value="F:quercetin 7-O-glucosyltransferase activity"/>
    <property type="evidence" value="ECO:0007669"/>
    <property type="project" value="TreeGrafter"/>
</dbReference>
<dbReference type="InterPro" id="IPR035595">
    <property type="entry name" value="UDP_glycos_trans_CS"/>
</dbReference>
<reference evidence="7 8" key="1">
    <citation type="submission" date="2020-09" db="EMBL/GenBank/DDBJ databases">
        <title>De no assembly of potato wild relative species, Solanum commersonii.</title>
        <authorList>
            <person name="Cho K."/>
        </authorList>
    </citation>
    <scope>NUCLEOTIDE SEQUENCE [LARGE SCALE GENOMIC DNA]</scope>
    <source>
        <strain evidence="7">LZ3.2</strain>
        <tissue evidence="7">Leaf</tissue>
    </source>
</reference>
<evidence type="ECO:0000259" key="6">
    <source>
        <dbReference type="Pfam" id="PF26168"/>
    </source>
</evidence>
<evidence type="ECO:0000256" key="3">
    <source>
        <dbReference type="ARBA" id="ARBA00051003"/>
    </source>
</evidence>
<evidence type="ECO:0000256" key="4">
    <source>
        <dbReference type="RuleBase" id="RU003718"/>
    </source>
</evidence>
<dbReference type="FunFam" id="3.40.50.2000:FF:000027">
    <property type="entry name" value="Glycosyltransferase"/>
    <property type="match status" value="1"/>
</dbReference>
<evidence type="ECO:0000256" key="5">
    <source>
        <dbReference type="RuleBase" id="RU362057"/>
    </source>
</evidence>
<evidence type="ECO:0000256" key="2">
    <source>
        <dbReference type="ARBA" id="ARBA00022679"/>
    </source>
</evidence>
<dbReference type="EMBL" id="JACXVP010000003">
    <property type="protein sequence ID" value="KAG5616086.1"/>
    <property type="molecule type" value="Genomic_DNA"/>
</dbReference>
<feature type="domain" description="Glycosyltransferase N-terminal" evidence="6">
    <location>
        <begin position="28"/>
        <end position="151"/>
    </location>
</feature>
<dbReference type="PANTHER" id="PTHR11926:SF1439">
    <property type="entry name" value="GLYCOSYLTRANSFERASE"/>
    <property type="match status" value="1"/>
</dbReference>
<dbReference type="Pfam" id="PF26168">
    <property type="entry name" value="Glyco_transf_N"/>
    <property type="match status" value="1"/>
</dbReference>
<keyword evidence="2 4" id="KW-0808">Transferase</keyword>
<dbReference type="Gene3D" id="3.40.50.2000">
    <property type="entry name" value="Glycogen Phosphorylase B"/>
    <property type="match status" value="2"/>
</dbReference>
<dbReference type="OrthoDB" id="5835829at2759"/>
<comment type="caution">
    <text evidence="7">The sequence shown here is derived from an EMBL/GenBank/DDBJ whole genome shotgun (WGS) entry which is preliminary data.</text>
</comment>
<dbReference type="PANTHER" id="PTHR11926">
    <property type="entry name" value="GLUCOSYL/GLUCURONOSYL TRANSFERASES"/>
    <property type="match status" value="1"/>
</dbReference>
<dbReference type="Pfam" id="PF00201">
    <property type="entry name" value="UDPGT"/>
    <property type="match status" value="1"/>
</dbReference>
<dbReference type="EC" id="2.4.1.-" evidence="5"/>
<keyword evidence="4" id="KW-0328">Glycosyltransferase</keyword>
<sequence length="495" mass="56002">MDSIDNISPPVKRNNILVLNMDKKPHAVCVPFPAQGHVIPFIKLAKILHSRGFYVTFVNTEYNHRRLIRSQGPDFVKGFQDFQFETIPEGLPPSDRDATQDPASLCDSIRKNCLTPFRDLLSKLGSSPVVPPISCVISDGVMTFAIKAAQEFGILDVQFWTASACGYMGYLQFDELTRRGIIPFKDDSFMEDGTLDTIVDGIPGMRNIRLKDLPSFIMTTDPDDILLTYLSDEAQNCLKSSAMIINTFTELEHEVLEAIQARFPNIYVAGPLSLMEKTIPENELSSFRPSLWKEEFLCLEWLNKQEPSSVIYVNYGCVTLMSDHHLKEFAWGLANSKHPFLWIVRPDIVMGDSAVLPDEFLEEIKDRGLLASWCPQDQVLSHPSIGVFLTHCGWNSTIESISSGVPLICWPFFAEQQTNCRYACAEWGIGVEVNKDVKRQEIEAIIKDMLEGEKGKELKDKVLEWKKKAAEATDIGGPSWKHFDTFLERLLLNRE</sequence>
<name>A0A9J5ZUZ7_SOLCO</name>
<keyword evidence="8" id="KW-1185">Reference proteome</keyword>
<evidence type="ECO:0000313" key="8">
    <source>
        <dbReference type="Proteomes" id="UP000824120"/>
    </source>
</evidence>
<dbReference type="GO" id="GO:0080043">
    <property type="term" value="F:quercetin 3-O-glucosyltransferase activity"/>
    <property type="evidence" value="ECO:0007669"/>
    <property type="project" value="TreeGrafter"/>
</dbReference>
<dbReference type="PROSITE" id="PS00375">
    <property type="entry name" value="UDPGT"/>
    <property type="match status" value="1"/>
</dbReference>
<dbReference type="Proteomes" id="UP000824120">
    <property type="component" value="Chromosome 3"/>
</dbReference>
<dbReference type="AlphaFoldDB" id="A0A9J5ZUZ7"/>
<evidence type="ECO:0000313" key="7">
    <source>
        <dbReference type="EMBL" id="KAG5616086.1"/>
    </source>
</evidence>
<proteinExistence type="inferred from homology"/>
<dbReference type="SUPFAM" id="SSF53756">
    <property type="entry name" value="UDP-Glycosyltransferase/glycogen phosphorylase"/>
    <property type="match status" value="1"/>
</dbReference>
<organism evidence="7 8">
    <name type="scientific">Solanum commersonii</name>
    <name type="common">Commerson's wild potato</name>
    <name type="synonym">Commerson's nightshade</name>
    <dbReference type="NCBI Taxonomy" id="4109"/>
    <lineage>
        <taxon>Eukaryota</taxon>
        <taxon>Viridiplantae</taxon>
        <taxon>Streptophyta</taxon>
        <taxon>Embryophyta</taxon>
        <taxon>Tracheophyta</taxon>
        <taxon>Spermatophyta</taxon>
        <taxon>Magnoliopsida</taxon>
        <taxon>eudicotyledons</taxon>
        <taxon>Gunneridae</taxon>
        <taxon>Pentapetalae</taxon>
        <taxon>asterids</taxon>
        <taxon>lamiids</taxon>
        <taxon>Solanales</taxon>
        <taxon>Solanaceae</taxon>
        <taxon>Solanoideae</taxon>
        <taxon>Solaneae</taxon>
        <taxon>Solanum</taxon>
    </lineage>
</organism>
<dbReference type="FunFam" id="3.40.50.2000:FF:000055">
    <property type="entry name" value="Glycosyltransferase"/>
    <property type="match status" value="1"/>
</dbReference>
<protein>
    <recommendedName>
        <fullName evidence="5">Glycosyltransferase</fullName>
        <ecNumber evidence="5">2.4.1.-</ecNumber>
    </recommendedName>
</protein>
<evidence type="ECO:0000256" key="1">
    <source>
        <dbReference type="ARBA" id="ARBA00009995"/>
    </source>
</evidence>
<dbReference type="InterPro" id="IPR002213">
    <property type="entry name" value="UDP_glucos_trans"/>
</dbReference>
<dbReference type="InterPro" id="IPR058980">
    <property type="entry name" value="Glyco_transf_N"/>
</dbReference>
<gene>
    <name evidence="7" type="ORF">H5410_015910</name>
</gene>
<comment type="similarity">
    <text evidence="1 4">Belongs to the UDP-glycosyltransferase family.</text>
</comment>
<dbReference type="CDD" id="cd03784">
    <property type="entry name" value="GT1_Gtf-like"/>
    <property type="match status" value="1"/>
</dbReference>